<dbReference type="InterPro" id="IPR027417">
    <property type="entry name" value="P-loop_NTPase"/>
</dbReference>
<dbReference type="EMBL" id="FMJB01000014">
    <property type="protein sequence ID" value="SCM66057.1"/>
    <property type="molecule type" value="Genomic_DNA"/>
</dbReference>
<dbReference type="Pfam" id="PF13401">
    <property type="entry name" value="AAA_22"/>
    <property type="match status" value="1"/>
</dbReference>
<sequence length="288" mass="32358">MSSGAMYAAHFGLKQRPFTLLPDPDFLFWSPEHRRAYSVLEIGILSRAPITLVTGEIGSGKTTLLRQLMNRMEEDLSVGLISNFAGAREDLMRWVLNAFGLQVPEDHPDDVHRYQVFVDFLVQEYASGRRVILIIDEAQNLSVDALEELRMLTNVNSGQDEVFQLILVGQAELRDRILRPKLKQVAQRIAASFHLGPMRSEEMQDYVRHRLQSAGGSGDEFLDGAMVLIHKNTDGIPRLVNQLCDLSLMYAWTDDEEVVSAETVEAVLQDKVFFGAQLLGGAQKEQQA</sequence>
<dbReference type="InterPro" id="IPR052026">
    <property type="entry name" value="ExeA_AAA_ATPase_DNA-bind"/>
</dbReference>
<reference evidence="3" key="1">
    <citation type="submission" date="2016-09" db="EMBL/GenBank/DDBJ databases">
        <authorList>
            <person name="Wibberg D."/>
        </authorList>
    </citation>
    <scope>NUCLEOTIDE SEQUENCE [LARGE SCALE GENOMIC DNA]</scope>
</reference>
<name>A0A1M4MWI3_9RHOB</name>
<feature type="domain" description="AAA+ ATPase" evidence="1">
    <location>
        <begin position="47"/>
        <end position="192"/>
    </location>
</feature>
<dbReference type="GO" id="GO:0016887">
    <property type="term" value="F:ATP hydrolysis activity"/>
    <property type="evidence" value="ECO:0007669"/>
    <property type="project" value="InterPro"/>
</dbReference>
<proteinExistence type="predicted"/>
<dbReference type="AlphaFoldDB" id="A0A1M4MWI3"/>
<evidence type="ECO:0000313" key="3">
    <source>
        <dbReference type="Proteomes" id="UP000184085"/>
    </source>
</evidence>
<dbReference type="PANTHER" id="PTHR35894">
    <property type="entry name" value="GENERAL SECRETION PATHWAY PROTEIN A-RELATED"/>
    <property type="match status" value="1"/>
</dbReference>
<dbReference type="PANTHER" id="PTHR35894:SF1">
    <property type="entry name" value="PHOSPHORIBULOKINASE _ URIDINE KINASE FAMILY"/>
    <property type="match status" value="1"/>
</dbReference>
<accession>A0A1M4MWI3</accession>
<dbReference type="Gene3D" id="3.40.50.300">
    <property type="entry name" value="P-loop containing nucleotide triphosphate hydrolases"/>
    <property type="match status" value="1"/>
</dbReference>
<dbReference type="SMART" id="SM00382">
    <property type="entry name" value="AAA"/>
    <property type="match status" value="1"/>
</dbReference>
<dbReference type="RefSeq" id="WP_072702699.1">
    <property type="nucleotide sequence ID" value="NZ_FMJB01000014.1"/>
</dbReference>
<evidence type="ECO:0000313" key="2">
    <source>
        <dbReference type="EMBL" id="SCM66057.1"/>
    </source>
</evidence>
<keyword evidence="3" id="KW-1185">Reference proteome</keyword>
<dbReference type="InterPro" id="IPR049945">
    <property type="entry name" value="AAA_22"/>
</dbReference>
<dbReference type="SUPFAM" id="SSF52540">
    <property type="entry name" value="P-loop containing nucleoside triphosphate hydrolases"/>
    <property type="match status" value="1"/>
</dbReference>
<evidence type="ECO:0000259" key="1">
    <source>
        <dbReference type="SMART" id="SM00382"/>
    </source>
</evidence>
<dbReference type="InterPro" id="IPR003593">
    <property type="entry name" value="AAA+_ATPase"/>
</dbReference>
<gene>
    <name evidence="2" type="ORF">KARMA_0229</name>
</gene>
<dbReference type="Proteomes" id="UP000184085">
    <property type="component" value="Unassembled WGS sequence"/>
</dbReference>
<organism evidence="2 3">
    <name type="scientific">Donghicola eburneus</name>
    <dbReference type="NCBI Taxonomy" id="393278"/>
    <lineage>
        <taxon>Bacteria</taxon>
        <taxon>Pseudomonadati</taxon>
        <taxon>Pseudomonadota</taxon>
        <taxon>Alphaproteobacteria</taxon>
        <taxon>Rhodobacterales</taxon>
        <taxon>Roseobacteraceae</taxon>
        <taxon>Donghicola</taxon>
    </lineage>
</organism>
<protein>
    <recommendedName>
        <fullName evidence="1">AAA+ ATPase domain-containing protein</fullName>
    </recommendedName>
</protein>